<dbReference type="AlphaFoldDB" id="A0A5J9VXK3"/>
<dbReference type="InterPro" id="IPR045036">
    <property type="entry name" value="Spartin-like"/>
</dbReference>
<dbReference type="GO" id="GO:0005886">
    <property type="term" value="C:plasma membrane"/>
    <property type="evidence" value="ECO:0007669"/>
    <property type="project" value="TreeGrafter"/>
</dbReference>
<accession>A0A5J9VXK3</accession>
<evidence type="ECO:0000313" key="2">
    <source>
        <dbReference type="EMBL" id="TVU40064.1"/>
    </source>
</evidence>
<gene>
    <name evidence="2" type="ORF">EJB05_13512</name>
</gene>
<dbReference type="OrthoDB" id="20821at2759"/>
<feature type="domain" description="Senescence" evidence="1">
    <location>
        <begin position="7"/>
        <end position="93"/>
    </location>
</feature>
<dbReference type="PANTHER" id="PTHR21068">
    <property type="entry name" value="SPARTIN"/>
    <property type="match status" value="1"/>
</dbReference>
<organism evidence="2 3">
    <name type="scientific">Eragrostis curvula</name>
    <name type="common">weeping love grass</name>
    <dbReference type="NCBI Taxonomy" id="38414"/>
    <lineage>
        <taxon>Eukaryota</taxon>
        <taxon>Viridiplantae</taxon>
        <taxon>Streptophyta</taxon>
        <taxon>Embryophyta</taxon>
        <taxon>Tracheophyta</taxon>
        <taxon>Spermatophyta</taxon>
        <taxon>Magnoliopsida</taxon>
        <taxon>Liliopsida</taxon>
        <taxon>Poales</taxon>
        <taxon>Poaceae</taxon>
        <taxon>PACMAD clade</taxon>
        <taxon>Chloridoideae</taxon>
        <taxon>Eragrostideae</taxon>
        <taxon>Eragrostidinae</taxon>
        <taxon>Eragrostis</taxon>
    </lineage>
</organism>
<sequence>LMQIVAGRAKKLTETTETVANGMLSGVVQFTGYFTGAVTNSKAAKKVFSLLPGEIALASLEGYRKICDAVEVAENNVLSTSSTVTTKLVSYKYVSSSISVHQWHRTCTHPRIDV</sequence>
<dbReference type="EMBL" id="RWGY01000007">
    <property type="protein sequence ID" value="TVU40064.1"/>
    <property type="molecule type" value="Genomic_DNA"/>
</dbReference>
<dbReference type="PANTHER" id="PTHR21068:SF43">
    <property type="entry name" value="SPARTIN"/>
    <property type="match status" value="1"/>
</dbReference>
<keyword evidence="3" id="KW-1185">Reference proteome</keyword>
<dbReference type="InterPro" id="IPR009686">
    <property type="entry name" value="Senescence/spartin_C"/>
</dbReference>
<reference evidence="2 3" key="1">
    <citation type="journal article" date="2019" name="Sci. Rep.">
        <title>A high-quality genome of Eragrostis curvula grass provides insights into Poaceae evolution and supports new strategies to enhance forage quality.</title>
        <authorList>
            <person name="Carballo J."/>
            <person name="Santos B.A.C.M."/>
            <person name="Zappacosta D."/>
            <person name="Garbus I."/>
            <person name="Selva J.P."/>
            <person name="Gallo C.A."/>
            <person name="Diaz A."/>
            <person name="Albertini E."/>
            <person name="Caccamo M."/>
            <person name="Echenique V."/>
        </authorList>
    </citation>
    <scope>NUCLEOTIDE SEQUENCE [LARGE SCALE GENOMIC DNA]</scope>
    <source>
        <strain evidence="3">cv. Victoria</strain>
        <tissue evidence="2">Leaf</tissue>
    </source>
</reference>
<dbReference type="Pfam" id="PF06911">
    <property type="entry name" value="Senescence"/>
    <property type="match status" value="1"/>
</dbReference>
<dbReference type="Gramene" id="TVU40064">
    <property type="protein sequence ID" value="TVU40064"/>
    <property type="gene ID" value="EJB05_13512"/>
</dbReference>
<evidence type="ECO:0000259" key="1">
    <source>
        <dbReference type="Pfam" id="PF06911"/>
    </source>
</evidence>
<dbReference type="Proteomes" id="UP000324897">
    <property type="component" value="Chromosome 4"/>
</dbReference>
<protein>
    <recommendedName>
        <fullName evidence="1">Senescence domain-containing protein</fullName>
    </recommendedName>
</protein>
<proteinExistence type="predicted"/>
<feature type="non-terminal residue" evidence="2">
    <location>
        <position position="1"/>
    </location>
</feature>
<comment type="caution">
    <text evidence="2">The sequence shown here is derived from an EMBL/GenBank/DDBJ whole genome shotgun (WGS) entry which is preliminary data.</text>
</comment>
<name>A0A5J9VXK3_9POAL</name>
<evidence type="ECO:0000313" key="3">
    <source>
        <dbReference type="Proteomes" id="UP000324897"/>
    </source>
</evidence>